<accession>A0ABR2JF07</accession>
<evidence type="ECO:0000313" key="2">
    <source>
        <dbReference type="Proteomes" id="UP001470230"/>
    </source>
</evidence>
<evidence type="ECO:0000313" key="1">
    <source>
        <dbReference type="EMBL" id="KAK8876538.1"/>
    </source>
</evidence>
<name>A0ABR2JF07_9EUKA</name>
<organism evidence="1 2">
    <name type="scientific">Tritrichomonas musculus</name>
    <dbReference type="NCBI Taxonomy" id="1915356"/>
    <lineage>
        <taxon>Eukaryota</taxon>
        <taxon>Metamonada</taxon>
        <taxon>Parabasalia</taxon>
        <taxon>Tritrichomonadida</taxon>
        <taxon>Tritrichomonadidae</taxon>
        <taxon>Tritrichomonas</taxon>
    </lineage>
</organism>
<dbReference type="Proteomes" id="UP001470230">
    <property type="component" value="Unassembled WGS sequence"/>
</dbReference>
<proteinExistence type="predicted"/>
<protein>
    <submittedName>
        <fullName evidence="1">Uncharacterized protein</fullName>
    </submittedName>
</protein>
<keyword evidence="2" id="KW-1185">Reference proteome</keyword>
<gene>
    <name evidence="1" type="ORF">M9Y10_006755</name>
</gene>
<dbReference type="EMBL" id="JAPFFF010000012">
    <property type="protein sequence ID" value="KAK8876538.1"/>
    <property type="molecule type" value="Genomic_DNA"/>
</dbReference>
<reference evidence="1 2" key="1">
    <citation type="submission" date="2024-04" db="EMBL/GenBank/DDBJ databases">
        <title>Tritrichomonas musculus Genome.</title>
        <authorList>
            <person name="Alves-Ferreira E."/>
            <person name="Grigg M."/>
            <person name="Lorenzi H."/>
            <person name="Galac M."/>
        </authorList>
    </citation>
    <scope>NUCLEOTIDE SEQUENCE [LARGE SCALE GENOMIC DNA]</scope>
    <source>
        <strain evidence="1 2">EAF2021</strain>
    </source>
</reference>
<sequence>MGCFMIQQFLASERILKENKNKMVDERPILTSIKDPKIAVMQEWIDKYIEKVVFLAPSFEVCMKVFDSMQRRFSPLVPFWRSRYIADMTTSVAGIYSHWPNLQIFKGLDLVRGPDGQNYTVEQLLDLAVNYSNIDPSHIPIMDYSIDSQRNTPIDIGEKNSPYNYK</sequence>
<comment type="caution">
    <text evidence="1">The sequence shown here is derived from an EMBL/GenBank/DDBJ whole genome shotgun (WGS) entry which is preliminary data.</text>
</comment>